<evidence type="ECO:0000313" key="8">
    <source>
        <dbReference type="Proteomes" id="UP000509335"/>
    </source>
</evidence>
<name>A0A1C5AQ67_9ACTN</name>
<evidence type="ECO:0000259" key="4">
    <source>
        <dbReference type="Pfam" id="PF08545"/>
    </source>
</evidence>
<reference evidence="7" key="1">
    <citation type="submission" date="2016-06" db="EMBL/GenBank/DDBJ databases">
        <authorList>
            <person name="Varghese N."/>
            <person name="Submissions Spin"/>
        </authorList>
    </citation>
    <scope>NUCLEOTIDE SEQUENCE [LARGE SCALE GENOMIC DNA]</scope>
    <source>
        <strain evidence="7">DSM 43168</strain>
    </source>
</reference>
<evidence type="ECO:0000313" key="6">
    <source>
        <dbReference type="EMBL" id="SCF47283.1"/>
    </source>
</evidence>
<dbReference type="Pfam" id="PF08541">
    <property type="entry name" value="ACP_syn_III_C"/>
    <property type="match status" value="1"/>
</dbReference>
<gene>
    <name evidence="6" type="ORF">GA0070563_11625</name>
    <name evidence="5" type="ORF">HXZ27_31125</name>
</gene>
<dbReference type="PANTHER" id="PTHR34069">
    <property type="entry name" value="3-OXOACYL-[ACYL-CARRIER-PROTEIN] SYNTHASE 3"/>
    <property type="match status" value="1"/>
</dbReference>
<evidence type="ECO:0000256" key="1">
    <source>
        <dbReference type="ARBA" id="ARBA00022679"/>
    </source>
</evidence>
<protein>
    <submittedName>
        <fullName evidence="5">3-oxoacyl-ACP synthase</fullName>
    </submittedName>
    <submittedName>
        <fullName evidence="6">3-oxoacyl-[acyl-carrier-protein] synthase-3</fullName>
    </submittedName>
</protein>
<dbReference type="EMBL" id="FMCT01000016">
    <property type="protein sequence ID" value="SCF47283.1"/>
    <property type="molecule type" value="Genomic_DNA"/>
</dbReference>
<dbReference type="PANTHER" id="PTHR34069:SF2">
    <property type="entry name" value="BETA-KETOACYL-[ACYL-CARRIER-PROTEIN] SYNTHASE III"/>
    <property type="match status" value="1"/>
</dbReference>
<keyword evidence="7" id="KW-1185">Reference proteome</keyword>
<feature type="domain" description="Beta-ketoacyl-[acyl-carrier-protein] synthase III N-terminal" evidence="4">
    <location>
        <begin position="106"/>
        <end position="184"/>
    </location>
</feature>
<accession>A0A1C5AQ67</accession>
<dbReference type="Proteomes" id="UP000509335">
    <property type="component" value="Chromosome"/>
</dbReference>
<dbReference type="InterPro" id="IPR013747">
    <property type="entry name" value="ACP_syn_III_C"/>
</dbReference>
<dbReference type="GeneID" id="301315148"/>
<dbReference type="GO" id="GO:0006633">
    <property type="term" value="P:fatty acid biosynthetic process"/>
    <property type="evidence" value="ECO:0007669"/>
    <property type="project" value="InterPro"/>
</dbReference>
<dbReference type="Pfam" id="PF08545">
    <property type="entry name" value="ACP_syn_III"/>
    <property type="match status" value="1"/>
</dbReference>
<proteinExistence type="predicted"/>
<dbReference type="EMBL" id="CP058322">
    <property type="protein sequence ID" value="QLD28112.1"/>
    <property type="molecule type" value="Genomic_DNA"/>
</dbReference>
<keyword evidence="2" id="KW-0012">Acyltransferase</keyword>
<evidence type="ECO:0000313" key="7">
    <source>
        <dbReference type="Proteomes" id="UP000183585"/>
    </source>
</evidence>
<dbReference type="RefSeq" id="WP_074478065.1">
    <property type="nucleotide sequence ID" value="NZ_CP191867.1"/>
</dbReference>
<evidence type="ECO:0000256" key="2">
    <source>
        <dbReference type="ARBA" id="ARBA00023315"/>
    </source>
</evidence>
<dbReference type="AlphaFoldDB" id="A0A1C5AQ67"/>
<dbReference type="InterPro" id="IPR013751">
    <property type="entry name" value="ACP_syn_III_N"/>
</dbReference>
<reference evidence="5 8" key="3">
    <citation type="submission" date="2020-07" db="EMBL/GenBank/DDBJ databases">
        <title>A bifunctional nitrone conjugated secondary metabolite targeting the ribosome.</title>
        <authorList>
            <person name="Limbrick E.M."/>
            <person name="Graf M."/>
            <person name="Derewacz D.K."/>
            <person name="Nguyen F."/>
            <person name="Spraggins J.M."/>
            <person name="Wieland M."/>
            <person name="Ynigez-Gutierrez A.E."/>
            <person name="Reisman B.J."/>
            <person name="Zinshteyn B."/>
            <person name="McCulloch K."/>
            <person name="Iverson T.M."/>
            <person name="Green R."/>
            <person name="Wilson D.N."/>
            <person name="Bachmann B.O."/>
        </authorList>
    </citation>
    <scope>NUCLEOTIDE SEQUENCE [LARGE SCALE GENOMIC DNA]</scope>
    <source>
        <strain evidence="8">aurantiaca</strain>
        <strain evidence="5">Aurantiaca</strain>
    </source>
</reference>
<reference evidence="6" key="2">
    <citation type="submission" date="2016-06" db="EMBL/GenBank/DDBJ databases">
        <authorList>
            <person name="Kjaerup R.B."/>
            <person name="Dalgaard T.S."/>
            <person name="Juul-Madsen H.R."/>
        </authorList>
    </citation>
    <scope>NUCLEOTIDE SEQUENCE [LARGE SCALE GENOMIC DNA]</scope>
    <source>
        <strain evidence="6">DSM 43168</strain>
    </source>
</reference>
<feature type="domain" description="Beta-ketoacyl-[acyl-carrier-protein] synthase III C-terminal" evidence="3">
    <location>
        <begin position="229"/>
        <end position="315"/>
    </location>
</feature>
<dbReference type="GO" id="GO:0044550">
    <property type="term" value="P:secondary metabolite biosynthetic process"/>
    <property type="evidence" value="ECO:0007669"/>
    <property type="project" value="TreeGrafter"/>
</dbReference>
<organism evidence="6 7">
    <name type="scientific">Micromonospora carbonacea</name>
    <dbReference type="NCBI Taxonomy" id="47853"/>
    <lineage>
        <taxon>Bacteria</taxon>
        <taxon>Bacillati</taxon>
        <taxon>Actinomycetota</taxon>
        <taxon>Actinomycetes</taxon>
        <taxon>Micromonosporales</taxon>
        <taxon>Micromonosporaceae</taxon>
        <taxon>Micromonospora</taxon>
    </lineage>
</organism>
<keyword evidence="1" id="KW-0808">Transferase</keyword>
<dbReference type="InterPro" id="IPR016039">
    <property type="entry name" value="Thiolase-like"/>
</dbReference>
<sequence length="317" mass="34990">MAAIVDFEVRLPSGQADVRDMQQASGLALAEILEITHTERFPVLDEYETAWELATEAAGTVLKRSGVSPADVDLVLYAGSGEWDRPFWSPAAKVAAELGIERAHCFEVSNFCNAAMTAVQLAADKITLGRARHALVLVGDRLSQLVDYHDPDSKMLFNFGDAPAAVLVGRDGPLELLHSQMRTEPEWADYYSGDIEDDRILMRRRGHRRGLGDAYLRNFVELTNDTLSTLDLAPADVRYFLINQGDRNMHERVLGALGVPPERSVFNYHRYGHMGGSDPFLALAELMDEGRLSPGDVVLVASSGMGFSWGVTALRRR</sequence>
<dbReference type="SUPFAM" id="SSF53901">
    <property type="entry name" value="Thiolase-like"/>
    <property type="match status" value="1"/>
</dbReference>
<dbReference type="Proteomes" id="UP000183585">
    <property type="component" value="Unassembled WGS sequence"/>
</dbReference>
<evidence type="ECO:0000313" key="5">
    <source>
        <dbReference type="EMBL" id="QLD28112.1"/>
    </source>
</evidence>
<dbReference type="KEGG" id="mcab:HXZ27_31125"/>
<evidence type="ECO:0000259" key="3">
    <source>
        <dbReference type="Pfam" id="PF08541"/>
    </source>
</evidence>
<dbReference type="Gene3D" id="3.40.47.10">
    <property type="match status" value="2"/>
</dbReference>
<dbReference type="GO" id="GO:0004315">
    <property type="term" value="F:3-oxoacyl-[acyl-carrier-protein] synthase activity"/>
    <property type="evidence" value="ECO:0007669"/>
    <property type="project" value="InterPro"/>
</dbReference>